<protein>
    <submittedName>
        <fullName evidence="2">Uncharacterized protein</fullName>
    </submittedName>
</protein>
<feature type="compositionally biased region" description="Gly residues" evidence="1">
    <location>
        <begin position="141"/>
        <end position="164"/>
    </location>
</feature>
<dbReference type="EMBL" id="OZ020113">
    <property type="protein sequence ID" value="CAK9265846.1"/>
    <property type="molecule type" value="Genomic_DNA"/>
</dbReference>
<sequence>MGVSQCTRSPSVFNYIGFAKKQQLPYFLLPAYSSLLSPSPQAPRRPTSFFNSSQDVRLHCNTQVSHPHAASSSSSSSSSSCCTTWNRTSRVFGWTSDIQGFIAEQLLLVAGSLSVKKLQEEAMDLEELMISGLCAGDRDGGSTGGSDDGWSGEGGGGGGGGGGRSGDHHSGDGENPGDGGESWRWITGMGVVLMMSSSSLLSTKACNAFVLEETASCRSTRQTYAGEVAVRYAQAVREACEEHGYKFYDEPYMLNIIGVQNPTDEPGAFDDHLSVVYCTGGGFGRHTGLKPQHHEWVVTTYTASVDPGRAWLTMGWGGVGGTAILCPGQYMDAYEVGLHNAKYEALLQRLPVKVWRDNDCDGKLDFGTDGVYDDEGVFGINIHHAGIKDAAEYNLLLTKYTDMVEKYSAGCQVIATIDDFKHFMELVKLSTMKTKKPYFTYTLFQGNKTWNSINAPLQMALLEKTNNKKRNPVTST</sequence>
<name>A0ABP0WI52_9BRYO</name>
<dbReference type="Proteomes" id="UP001497444">
    <property type="component" value="Chromosome 18"/>
</dbReference>
<feature type="region of interest" description="Disordered" evidence="1">
    <location>
        <begin position="139"/>
        <end position="181"/>
    </location>
</feature>
<gene>
    <name evidence="2" type="ORF">CSSPJE1EN1_LOCUS11324</name>
</gene>
<organism evidence="2 3">
    <name type="scientific">Sphagnum jensenii</name>
    <dbReference type="NCBI Taxonomy" id="128206"/>
    <lineage>
        <taxon>Eukaryota</taxon>
        <taxon>Viridiplantae</taxon>
        <taxon>Streptophyta</taxon>
        <taxon>Embryophyta</taxon>
        <taxon>Bryophyta</taxon>
        <taxon>Sphagnophytina</taxon>
        <taxon>Sphagnopsida</taxon>
        <taxon>Sphagnales</taxon>
        <taxon>Sphagnaceae</taxon>
        <taxon>Sphagnum</taxon>
    </lineage>
</organism>
<accession>A0ABP0WI52</accession>
<keyword evidence="3" id="KW-1185">Reference proteome</keyword>
<evidence type="ECO:0000313" key="3">
    <source>
        <dbReference type="Proteomes" id="UP001497444"/>
    </source>
</evidence>
<proteinExistence type="predicted"/>
<evidence type="ECO:0000256" key="1">
    <source>
        <dbReference type="SAM" id="MobiDB-lite"/>
    </source>
</evidence>
<evidence type="ECO:0000313" key="2">
    <source>
        <dbReference type="EMBL" id="CAK9265846.1"/>
    </source>
</evidence>
<reference evidence="2" key="1">
    <citation type="submission" date="2024-02" db="EMBL/GenBank/DDBJ databases">
        <authorList>
            <consortium name="ELIXIR-Norway"/>
            <consortium name="Elixir Norway"/>
        </authorList>
    </citation>
    <scope>NUCLEOTIDE SEQUENCE</scope>
</reference>